<keyword evidence="1" id="KW-0285">Flavoprotein</keyword>
<dbReference type="InterPro" id="IPR016156">
    <property type="entry name" value="FAD/NAD-linked_Rdtase_dimer_sf"/>
</dbReference>
<dbReference type="InterPro" id="IPR023753">
    <property type="entry name" value="FAD/NAD-binding_dom"/>
</dbReference>
<accession>A0A1Y6CYJ1</accession>
<sequence>MTQFSRRAFLGWAAMAGLAGTLGCSGNRSKPGKPSLANAKVVVLGGGFAGATAARYLTLLDPSLKVTLIERNSYYLPCPGSNEFITSLPGHKRPKELRFDYKAIKATGVQSVTGEAKGVDIRNRAVLLADGSTVPYDRLIVAPGIDFRWDAIPGYDEEASLIAPHAWQAGPQTSLLRRQLRAMRNGDVVMIVVPQNPYRCPPGPYERASLMAHFLKRHMPRSKVLILDAKTQFSKQALFMQGWKELYPGMVEWISAEKEGRIERVDVHKRTVHTDFGRHRANVLNVIPPQKAGKLAQIAGLVDDSGWCPVDPRSFESTLAPGVHVVGDACIATPMPKSAFAANAQAKVCAAAVVDLLSEREPGPPALINHCYSLLSPEYAISVTGVYEYSPGDKTLVATSTGETPPHGDREREAAMAHSWQALFMKEVFG</sequence>
<dbReference type="Gene3D" id="3.50.50.60">
    <property type="entry name" value="FAD/NAD(P)-binding domain"/>
    <property type="match status" value="2"/>
</dbReference>
<dbReference type="RefSeq" id="WP_085214211.1">
    <property type="nucleotide sequence ID" value="NZ_FXAM01000001.1"/>
</dbReference>
<dbReference type="GO" id="GO:0050660">
    <property type="term" value="F:flavin adenine dinucleotide binding"/>
    <property type="evidence" value="ECO:0007669"/>
    <property type="project" value="InterPro"/>
</dbReference>
<keyword evidence="2" id="KW-0274">FAD</keyword>
<gene>
    <name evidence="6" type="ORF">SAMN02949497_3112</name>
</gene>
<dbReference type="EMBL" id="FXAM01000001">
    <property type="protein sequence ID" value="SMF95738.1"/>
    <property type="molecule type" value="Genomic_DNA"/>
</dbReference>
<feature type="domain" description="Sulfide dehydrogenase [flavocytochrome c] flavoprotein chain central" evidence="5">
    <location>
        <begin position="173"/>
        <end position="288"/>
    </location>
</feature>
<dbReference type="SUPFAM" id="SSF51905">
    <property type="entry name" value="FAD/NAD(P)-binding domain"/>
    <property type="match status" value="2"/>
</dbReference>
<dbReference type="AlphaFoldDB" id="A0A1Y6CYJ1"/>
<dbReference type="PANTHER" id="PTHR43755:SF1">
    <property type="entry name" value="FAD-DEPENDENT PYRIDINE NUCLEOTIDE-DISULPHIDE OXIDOREDUCTASE"/>
    <property type="match status" value="1"/>
</dbReference>
<evidence type="ECO:0000256" key="1">
    <source>
        <dbReference type="ARBA" id="ARBA00022630"/>
    </source>
</evidence>
<proteinExistence type="predicted"/>
<dbReference type="InterPro" id="IPR049386">
    <property type="entry name" value="FCSD_central"/>
</dbReference>
<evidence type="ECO:0000259" key="5">
    <source>
        <dbReference type="Pfam" id="PF21706"/>
    </source>
</evidence>
<dbReference type="InterPro" id="IPR037092">
    <property type="entry name" value="FlavoCytC_S_DH_flav-bd_sf"/>
</dbReference>
<dbReference type="Pfam" id="PF21706">
    <property type="entry name" value="FCSD_central"/>
    <property type="match status" value="1"/>
</dbReference>
<dbReference type="OrthoDB" id="9802771at2"/>
<dbReference type="Pfam" id="PF09242">
    <property type="entry name" value="FCSD-flav_bind"/>
    <property type="match status" value="1"/>
</dbReference>
<evidence type="ECO:0000313" key="6">
    <source>
        <dbReference type="EMBL" id="SMF95738.1"/>
    </source>
</evidence>
<dbReference type="InterPro" id="IPR015323">
    <property type="entry name" value="FlavoCytC_S_DH_flav-bd"/>
</dbReference>
<protein>
    <submittedName>
        <fullName evidence="6">Sulfide dehydrogenase (Flavocytochrome c), flavoprotein subunit</fullName>
    </submittedName>
</protein>
<dbReference type="PROSITE" id="PS51257">
    <property type="entry name" value="PROKAR_LIPOPROTEIN"/>
    <property type="match status" value="1"/>
</dbReference>
<evidence type="ECO:0000313" key="7">
    <source>
        <dbReference type="Proteomes" id="UP000192923"/>
    </source>
</evidence>
<dbReference type="FunFam" id="3.50.50.60:FF:000234">
    <property type="entry name" value="Flavocytochrome C sulfide dehydrogenase"/>
    <property type="match status" value="1"/>
</dbReference>
<feature type="domain" description="FAD/NAD(P)-binding" evidence="3">
    <location>
        <begin position="40"/>
        <end position="157"/>
    </location>
</feature>
<reference evidence="6 7" key="1">
    <citation type="submission" date="2016-12" db="EMBL/GenBank/DDBJ databases">
        <authorList>
            <person name="Song W.-J."/>
            <person name="Kurnit D.M."/>
        </authorList>
    </citation>
    <scope>NUCLEOTIDE SEQUENCE [LARGE SCALE GENOMIC DNA]</scope>
    <source>
        <strain evidence="6 7">175</strain>
    </source>
</reference>
<dbReference type="SUPFAM" id="SSF55424">
    <property type="entry name" value="FAD/NAD-linked reductases, dimerisation (C-terminal) domain"/>
    <property type="match status" value="1"/>
</dbReference>
<dbReference type="Pfam" id="PF07992">
    <property type="entry name" value="Pyr_redox_2"/>
    <property type="match status" value="1"/>
</dbReference>
<dbReference type="STRING" id="1760988.SAMN02949497_3112"/>
<dbReference type="InterPro" id="IPR052541">
    <property type="entry name" value="SQRD"/>
</dbReference>
<dbReference type="Gene3D" id="3.90.760.10">
    <property type="entry name" value="Flavocytochrome c sulphide dehydrogenase, flavin-binding domain"/>
    <property type="match status" value="1"/>
</dbReference>
<keyword evidence="7" id="KW-1185">Reference proteome</keyword>
<name>A0A1Y6CYJ1_9GAMM</name>
<dbReference type="Proteomes" id="UP000192923">
    <property type="component" value="Unassembled WGS sequence"/>
</dbReference>
<dbReference type="InterPro" id="IPR036188">
    <property type="entry name" value="FAD/NAD-bd_sf"/>
</dbReference>
<dbReference type="InterPro" id="IPR006311">
    <property type="entry name" value="TAT_signal"/>
</dbReference>
<dbReference type="PANTHER" id="PTHR43755">
    <property type="match status" value="1"/>
</dbReference>
<feature type="domain" description="Flavocytochrome c sulphide dehydrogenase flavin-binding" evidence="4">
    <location>
        <begin position="364"/>
        <end position="429"/>
    </location>
</feature>
<evidence type="ECO:0000256" key="2">
    <source>
        <dbReference type="ARBA" id="ARBA00022827"/>
    </source>
</evidence>
<evidence type="ECO:0000259" key="3">
    <source>
        <dbReference type="Pfam" id="PF07992"/>
    </source>
</evidence>
<dbReference type="GO" id="GO:0016491">
    <property type="term" value="F:oxidoreductase activity"/>
    <property type="evidence" value="ECO:0007669"/>
    <property type="project" value="InterPro"/>
</dbReference>
<dbReference type="PROSITE" id="PS51318">
    <property type="entry name" value="TAT"/>
    <property type="match status" value="1"/>
</dbReference>
<evidence type="ECO:0000259" key="4">
    <source>
        <dbReference type="Pfam" id="PF09242"/>
    </source>
</evidence>
<organism evidence="6 7">
    <name type="scientific">Methylomagnum ishizawai</name>
    <dbReference type="NCBI Taxonomy" id="1760988"/>
    <lineage>
        <taxon>Bacteria</taxon>
        <taxon>Pseudomonadati</taxon>
        <taxon>Pseudomonadota</taxon>
        <taxon>Gammaproteobacteria</taxon>
        <taxon>Methylococcales</taxon>
        <taxon>Methylococcaceae</taxon>
        <taxon>Methylomagnum</taxon>
    </lineage>
</organism>